<evidence type="ECO:0000313" key="2">
    <source>
        <dbReference type="Proteomes" id="UP000235392"/>
    </source>
</evidence>
<name>A0A2N5TYU8_9BASI</name>
<accession>A0A2N5TYU8</accession>
<sequence>MELIQNDEGEGRVPEFEGMIPKIRRVPHTIVTSPEELIYRQKQFEAAVKANPQAGATASERRSYLIKNWATTESQKKLKLLYKDADRKGDASKIASESFIIDRIEDIEAFSSQ</sequence>
<organism evidence="1 2">
    <name type="scientific">Puccinia coronata f. sp. avenae</name>
    <dbReference type="NCBI Taxonomy" id="200324"/>
    <lineage>
        <taxon>Eukaryota</taxon>
        <taxon>Fungi</taxon>
        <taxon>Dikarya</taxon>
        <taxon>Basidiomycota</taxon>
        <taxon>Pucciniomycotina</taxon>
        <taxon>Pucciniomycetes</taxon>
        <taxon>Pucciniales</taxon>
        <taxon>Pucciniaceae</taxon>
        <taxon>Puccinia</taxon>
    </lineage>
</organism>
<reference evidence="1 2" key="1">
    <citation type="submission" date="2017-11" db="EMBL/GenBank/DDBJ databases">
        <title>De novo assembly and phasing of dikaryotic genomes from two isolates of Puccinia coronata f. sp. avenae, the causal agent of oat crown rust.</title>
        <authorList>
            <person name="Miller M.E."/>
            <person name="Zhang Y."/>
            <person name="Omidvar V."/>
            <person name="Sperschneider J."/>
            <person name="Schwessinger B."/>
            <person name="Raley C."/>
            <person name="Palmer J.M."/>
            <person name="Garnica D."/>
            <person name="Upadhyaya N."/>
            <person name="Rathjen J."/>
            <person name="Taylor J.M."/>
            <person name="Park R.F."/>
            <person name="Dodds P.N."/>
            <person name="Hirsch C.D."/>
            <person name="Kianian S.F."/>
            <person name="Figueroa M."/>
        </authorList>
    </citation>
    <scope>NUCLEOTIDE SEQUENCE [LARGE SCALE GENOMIC DNA]</scope>
    <source>
        <strain evidence="1">12SD80</strain>
    </source>
</reference>
<comment type="caution">
    <text evidence="1">The sequence shown here is derived from an EMBL/GenBank/DDBJ whole genome shotgun (WGS) entry which is preliminary data.</text>
</comment>
<evidence type="ECO:0000313" key="1">
    <source>
        <dbReference type="EMBL" id="PLW30628.1"/>
    </source>
</evidence>
<dbReference type="EMBL" id="PGCI01000291">
    <property type="protein sequence ID" value="PLW30628.1"/>
    <property type="molecule type" value="Genomic_DNA"/>
</dbReference>
<proteinExistence type="predicted"/>
<dbReference type="AlphaFoldDB" id="A0A2N5TYU8"/>
<dbReference type="Proteomes" id="UP000235392">
    <property type="component" value="Unassembled WGS sequence"/>
</dbReference>
<protein>
    <submittedName>
        <fullName evidence="1">Uncharacterized protein</fullName>
    </submittedName>
</protein>
<gene>
    <name evidence="1" type="ORF">PCASD_17760</name>
</gene>